<dbReference type="Proteomes" id="UP000247078">
    <property type="component" value="Unassembled WGS sequence"/>
</dbReference>
<organism evidence="1 2">
    <name type="scientific">Paenibacillus pabuli</name>
    <dbReference type="NCBI Taxonomy" id="1472"/>
    <lineage>
        <taxon>Bacteria</taxon>
        <taxon>Bacillati</taxon>
        <taxon>Bacillota</taxon>
        <taxon>Bacilli</taxon>
        <taxon>Bacillales</taxon>
        <taxon>Paenibacillaceae</taxon>
        <taxon>Paenibacillus</taxon>
    </lineage>
</organism>
<name>A0A855XXZ5_9BACL</name>
<protein>
    <submittedName>
        <fullName evidence="1">Uncharacterized protein</fullName>
    </submittedName>
</protein>
<dbReference type="EMBL" id="QGTZ01000003">
    <property type="protein sequence ID" value="PWW43212.1"/>
    <property type="molecule type" value="Genomic_DNA"/>
</dbReference>
<evidence type="ECO:0000313" key="2">
    <source>
        <dbReference type="Proteomes" id="UP000247078"/>
    </source>
</evidence>
<dbReference type="AlphaFoldDB" id="A0A855XXZ5"/>
<reference evidence="1 2" key="1">
    <citation type="submission" date="2018-05" db="EMBL/GenBank/DDBJ databases">
        <title>Freshwater and sediment microbial communities from various areas in North America, analyzing microbe dynamics in response to fracking.</title>
        <authorList>
            <person name="Lamendella R."/>
        </authorList>
    </citation>
    <scope>NUCLEOTIDE SEQUENCE [LARGE SCALE GENOMIC DNA]</scope>
    <source>
        <strain evidence="1 2">DB-3</strain>
    </source>
</reference>
<sequence length="33" mass="3897">MVNSKKLQLAYKRYVKNFVDSNAVNEYEEGKKC</sequence>
<proteinExistence type="predicted"/>
<gene>
    <name evidence="1" type="ORF">DET56_103260</name>
</gene>
<evidence type="ECO:0000313" key="1">
    <source>
        <dbReference type="EMBL" id="PWW43212.1"/>
    </source>
</evidence>
<accession>A0A855XXZ5</accession>
<comment type="caution">
    <text evidence="1">The sequence shown here is derived from an EMBL/GenBank/DDBJ whole genome shotgun (WGS) entry which is preliminary data.</text>
</comment>